<evidence type="ECO:0000256" key="1">
    <source>
        <dbReference type="SAM" id="SignalP"/>
    </source>
</evidence>
<reference evidence="2 3" key="1">
    <citation type="submission" date="2023-11" db="EMBL/GenBank/DDBJ databases">
        <title>Lentzea sokolovensis, sp. nov., Lentzea kristufkii, sp. nov., and Lentzea miocenensis, sp. nov., rare actinobacteria from Sokolov Coal Basin, Miocene lacustrine sediment, Czech Republic.</title>
        <authorList>
            <person name="Lara A."/>
            <person name="Kotroba L."/>
            <person name="Nouioui I."/>
            <person name="Neumann-Schaal M."/>
            <person name="Mast Y."/>
            <person name="Chronakova A."/>
        </authorList>
    </citation>
    <scope>NUCLEOTIDE SEQUENCE [LARGE SCALE GENOMIC DNA]</scope>
    <source>
        <strain evidence="2 3">BCCO 10_0798</strain>
    </source>
</reference>
<feature type="chain" id="PRO_5045608063" description="Lipoprotein" evidence="1">
    <location>
        <begin position="21"/>
        <end position="148"/>
    </location>
</feature>
<sequence length="148" mass="15926">MTTRIVLTVVLAALAAGTTACGPSPTEVSSERATDQVRALAANLRDSIGHAVADGQDETQVVLPLEQHQELGRKRTQDGFEIDVVLYDHAEAGGGGTYVKTIVRLCVRYVVHQRPSPKVDLSDLDCPSSLPNTVEGYGEIDRTVRLND</sequence>
<comment type="caution">
    <text evidence="2">The sequence shown here is derived from an EMBL/GenBank/DDBJ whole genome shotgun (WGS) entry which is preliminary data.</text>
</comment>
<organism evidence="2 3">
    <name type="scientific">Lentzea kristufekii</name>
    <dbReference type="NCBI Taxonomy" id="3095430"/>
    <lineage>
        <taxon>Bacteria</taxon>
        <taxon>Bacillati</taxon>
        <taxon>Actinomycetota</taxon>
        <taxon>Actinomycetes</taxon>
        <taxon>Pseudonocardiales</taxon>
        <taxon>Pseudonocardiaceae</taxon>
        <taxon>Lentzea</taxon>
    </lineage>
</organism>
<evidence type="ECO:0000313" key="3">
    <source>
        <dbReference type="Proteomes" id="UP001271792"/>
    </source>
</evidence>
<keyword evidence="1" id="KW-0732">Signal</keyword>
<evidence type="ECO:0008006" key="4">
    <source>
        <dbReference type="Google" id="ProtNLM"/>
    </source>
</evidence>
<dbReference type="EMBL" id="JAXAVV010000003">
    <property type="protein sequence ID" value="MDX8049354.1"/>
    <property type="molecule type" value="Genomic_DNA"/>
</dbReference>
<feature type="signal peptide" evidence="1">
    <location>
        <begin position="1"/>
        <end position="20"/>
    </location>
</feature>
<dbReference type="Proteomes" id="UP001271792">
    <property type="component" value="Unassembled WGS sequence"/>
</dbReference>
<accession>A0ABU4TM78</accession>
<dbReference type="RefSeq" id="WP_319983412.1">
    <property type="nucleotide sequence ID" value="NZ_JAXAVV010000003.1"/>
</dbReference>
<name>A0ABU4TM78_9PSEU</name>
<dbReference type="PROSITE" id="PS51257">
    <property type="entry name" value="PROKAR_LIPOPROTEIN"/>
    <property type="match status" value="1"/>
</dbReference>
<gene>
    <name evidence="2" type="ORF">SK571_08175</name>
</gene>
<keyword evidence="3" id="KW-1185">Reference proteome</keyword>
<protein>
    <recommendedName>
        <fullName evidence="4">Lipoprotein</fullName>
    </recommendedName>
</protein>
<proteinExistence type="predicted"/>
<evidence type="ECO:0000313" key="2">
    <source>
        <dbReference type="EMBL" id="MDX8049354.1"/>
    </source>
</evidence>